<feature type="compositionally biased region" description="Low complexity" evidence="1">
    <location>
        <begin position="230"/>
        <end position="245"/>
    </location>
</feature>
<feature type="compositionally biased region" description="Basic and acidic residues" evidence="1">
    <location>
        <begin position="1"/>
        <end position="12"/>
    </location>
</feature>
<feature type="region of interest" description="Disordered" evidence="1">
    <location>
        <begin position="1"/>
        <end position="117"/>
    </location>
</feature>
<name>A0AAQ4FCB0_AMBAM</name>
<organism evidence="2 3">
    <name type="scientific">Amblyomma americanum</name>
    <name type="common">Lone star tick</name>
    <dbReference type="NCBI Taxonomy" id="6943"/>
    <lineage>
        <taxon>Eukaryota</taxon>
        <taxon>Metazoa</taxon>
        <taxon>Ecdysozoa</taxon>
        <taxon>Arthropoda</taxon>
        <taxon>Chelicerata</taxon>
        <taxon>Arachnida</taxon>
        <taxon>Acari</taxon>
        <taxon>Parasitiformes</taxon>
        <taxon>Ixodida</taxon>
        <taxon>Ixodoidea</taxon>
        <taxon>Ixodidae</taxon>
        <taxon>Amblyomminae</taxon>
        <taxon>Amblyomma</taxon>
    </lineage>
</organism>
<evidence type="ECO:0000313" key="3">
    <source>
        <dbReference type="Proteomes" id="UP001321473"/>
    </source>
</evidence>
<gene>
    <name evidence="2" type="ORF">V5799_008834</name>
</gene>
<evidence type="ECO:0000256" key="1">
    <source>
        <dbReference type="SAM" id="MobiDB-lite"/>
    </source>
</evidence>
<protein>
    <submittedName>
        <fullName evidence="2">Uncharacterized protein</fullName>
    </submittedName>
</protein>
<dbReference type="Proteomes" id="UP001321473">
    <property type="component" value="Unassembled WGS sequence"/>
</dbReference>
<comment type="caution">
    <text evidence="2">The sequence shown here is derived from an EMBL/GenBank/DDBJ whole genome shotgun (WGS) entry which is preliminary data.</text>
</comment>
<proteinExistence type="predicted"/>
<dbReference type="AlphaFoldDB" id="A0AAQ4FCB0"/>
<feature type="compositionally biased region" description="Basic and acidic residues" evidence="1">
    <location>
        <begin position="77"/>
        <end position="89"/>
    </location>
</feature>
<feature type="compositionally biased region" description="Basic residues" evidence="1">
    <location>
        <begin position="285"/>
        <end position="294"/>
    </location>
</feature>
<dbReference type="EMBL" id="JARKHS020004252">
    <property type="protein sequence ID" value="KAK8784800.1"/>
    <property type="molecule type" value="Genomic_DNA"/>
</dbReference>
<reference evidence="2 3" key="1">
    <citation type="journal article" date="2023" name="Arcadia Sci">
        <title>De novo assembly of a long-read Amblyomma americanum tick genome.</title>
        <authorList>
            <person name="Chou S."/>
            <person name="Poskanzer K.E."/>
            <person name="Rollins M."/>
            <person name="Thuy-Boun P.S."/>
        </authorList>
    </citation>
    <scope>NUCLEOTIDE SEQUENCE [LARGE SCALE GENOMIC DNA]</scope>
    <source>
        <strain evidence="2">F_SG_1</strain>
        <tissue evidence="2">Salivary glands</tissue>
    </source>
</reference>
<feature type="compositionally biased region" description="Basic and acidic residues" evidence="1">
    <location>
        <begin position="21"/>
        <end position="44"/>
    </location>
</feature>
<sequence>MSEEDKLAKDLQEDCNQEAVAEQHDPEAEILEDKRMPGTSKDEDLAVPGPSHVEAAEKRCEEAIAEERDAEVEILEEEPRPGTSKDEGPSHAYAAHKGSPFKFPASPEKRRARRKSPLKRAVEAFFSCGPKLPSASDASPTKVAARTARWAQEQSTLVEESDLEPPETPDLMSRLELDTSSDRQVKAFIDRITGNRFENRGEVYEELPDETLHAAGIRTEPPIASSEDLSSTPTSTPGTSRPSTSHALAPTTVERSPRRSPTPPPQRPTQLDLPPQDTEEDRPNRPRRKGERKR</sequence>
<feature type="region of interest" description="Disordered" evidence="1">
    <location>
        <begin position="193"/>
        <end position="294"/>
    </location>
</feature>
<feature type="compositionally biased region" description="Basic and acidic residues" evidence="1">
    <location>
        <begin position="54"/>
        <end position="67"/>
    </location>
</feature>
<evidence type="ECO:0000313" key="2">
    <source>
        <dbReference type="EMBL" id="KAK8784800.1"/>
    </source>
</evidence>
<keyword evidence="3" id="KW-1185">Reference proteome</keyword>
<feature type="region of interest" description="Disordered" evidence="1">
    <location>
        <begin position="129"/>
        <end position="181"/>
    </location>
</feature>
<accession>A0AAQ4FCB0</accession>